<dbReference type="SUPFAM" id="SSF55729">
    <property type="entry name" value="Acyl-CoA N-acyltransferases (Nat)"/>
    <property type="match status" value="1"/>
</dbReference>
<dbReference type="Pfam" id="PF13302">
    <property type="entry name" value="Acetyltransf_3"/>
    <property type="match status" value="1"/>
</dbReference>
<comment type="caution">
    <text evidence="2">The sequence shown here is derived from an EMBL/GenBank/DDBJ whole genome shotgun (WGS) entry which is preliminary data.</text>
</comment>
<sequence>MLATILPTGEPLVGEAVRLDPLTEADVPELFPLLADPALYASGYVMHRRPVSVEDALALARERFLPAGPPDGRGGGRTVYAVRLATDGGLGPAGTLVGTSALLEAHLGNESIHLGSTIYGRRWWGTRVNPEAKLLLLTHCFEVCGFGRVKIQTDARNTRSQAAIARLGARREGILRRDQRREDGSFRDTVVFSVLVDEWPEVKAGLQARLRE</sequence>
<reference evidence="3" key="1">
    <citation type="journal article" date="2019" name="Int. J. Syst. Evol. Microbiol.">
        <title>The Global Catalogue of Microorganisms (GCM) 10K type strain sequencing project: providing services to taxonomists for standard genome sequencing and annotation.</title>
        <authorList>
            <consortium name="The Broad Institute Genomics Platform"/>
            <consortium name="The Broad Institute Genome Sequencing Center for Infectious Disease"/>
            <person name="Wu L."/>
            <person name="Ma J."/>
        </authorList>
    </citation>
    <scope>NUCLEOTIDE SEQUENCE [LARGE SCALE GENOMIC DNA]</scope>
    <source>
        <strain evidence="3">JCM 15614</strain>
    </source>
</reference>
<dbReference type="Proteomes" id="UP001499924">
    <property type="component" value="Unassembled WGS sequence"/>
</dbReference>
<dbReference type="InterPro" id="IPR016181">
    <property type="entry name" value="Acyl_CoA_acyltransferase"/>
</dbReference>
<organism evidence="2 3">
    <name type="scientific">Blastococcus jejuensis</name>
    <dbReference type="NCBI Taxonomy" id="351224"/>
    <lineage>
        <taxon>Bacteria</taxon>
        <taxon>Bacillati</taxon>
        <taxon>Actinomycetota</taxon>
        <taxon>Actinomycetes</taxon>
        <taxon>Geodermatophilales</taxon>
        <taxon>Geodermatophilaceae</taxon>
        <taxon>Blastococcus</taxon>
    </lineage>
</organism>
<dbReference type="Gene3D" id="3.40.630.30">
    <property type="match status" value="1"/>
</dbReference>
<gene>
    <name evidence="2" type="ORF">GCM10010531_03720</name>
</gene>
<keyword evidence="3" id="KW-1185">Reference proteome</keyword>
<dbReference type="EMBL" id="BAAAVV010000001">
    <property type="protein sequence ID" value="GAA3155691.1"/>
    <property type="molecule type" value="Genomic_DNA"/>
</dbReference>
<proteinExistence type="predicted"/>
<feature type="domain" description="N-acetyltransferase" evidence="1">
    <location>
        <begin position="17"/>
        <end position="170"/>
    </location>
</feature>
<accession>A0ABP6NQN0</accession>
<dbReference type="InterPro" id="IPR000182">
    <property type="entry name" value="GNAT_dom"/>
</dbReference>
<protein>
    <submittedName>
        <fullName evidence="2">GNAT family protein</fullName>
    </submittedName>
</protein>
<dbReference type="PANTHER" id="PTHR43610:SF1">
    <property type="entry name" value="N-ACETYLTRANSFERASE DOMAIN-CONTAINING PROTEIN"/>
    <property type="match status" value="1"/>
</dbReference>
<evidence type="ECO:0000313" key="3">
    <source>
        <dbReference type="Proteomes" id="UP001499924"/>
    </source>
</evidence>
<name>A0ABP6NQN0_9ACTN</name>
<evidence type="ECO:0000313" key="2">
    <source>
        <dbReference type="EMBL" id="GAA3155691.1"/>
    </source>
</evidence>
<dbReference type="PANTHER" id="PTHR43610">
    <property type="entry name" value="BLL6696 PROTEIN"/>
    <property type="match status" value="1"/>
</dbReference>
<dbReference type="RefSeq" id="WP_344686789.1">
    <property type="nucleotide sequence ID" value="NZ_BAAAVV010000001.1"/>
</dbReference>
<evidence type="ECO:0000259" key="1">
    <source>
        <dbReference type="Pfam" id="PF13302"/>
    </source>
</evidence>